<sequence length="75" mass="8769">MNNRDSLSASRKIKVVQKLFGDSFKLVIALIVGIYICLTTFYILWMHPPFKEMYDKKTVFPPTHKRVVSLLHQKS</sequence>
<keyword evidence="1" id="KW-1133">Transmembrane helix</keyword>
<dbReference type="Proteomes" id="UP001232063">
    <property type="component" value="Unassembled WGS sequence"/>
</dbReference>
<evidence type="ECO:0000313" key="2">
    <source>
        <dbReference type="EMBL" id="MDJ1502874.1"/>
    </source>
</evidence>
<keyword evidence="1" id="KW-0472">Membrane</keyword>
<evidence type="ECO:0000313" key="3">
    <source>
        <dbReference type="Proteomes" id="UP001232063"/>
    </source>
</evidence>
<accession>A0AAE3R353</accession>
<keyword evidence="3" id="KW-1185">Reference proteome</keyword>
<dbReference type="AlphaFoldDB" id="A0AAE3R353"/>
<protein>
    <submittedName>
        <fullName evidence="2">Uncharacterized protein</fullName>
    </submittedName>
</protein>
<name>A0AAE3R353_9BACT</name>
<organism evidence="2 3">
    <name type="scientific">Xanthocytophaga agilis</name>
    <dbReference type="NCBI Taxonomy" id="3048010"/>
    <lineage>
        <taxon>Bacteria</taxon>
        <taxon>Pseudomonadati</taxon>
        <taxon>Bacteroidota</taxon>
        <taxon>Cytophagia</taxon>
        <taxon>Cytophagales</taxon>
        <taxon>Rhodocytophagaceae</taxon>
        <taxon>Xanthocytophaga</taxon>
    </lineage>
</organism>
<comment type="caution">
    <text evidence="2">The sequence shown here is derived from an EMBL/GenBank/DDBJ whole genome shotgun (WGS) entry which is preliminary data.</text>
</comment>
<keyword evidence="1" id="KW-0812">Transmembrane</keyword>
<reference evidence="2" key="1">
    <citation type="submission" date="2023-05" db="EMBL/GenBank/DDBJ databases">
        <authorList>
            <person name="Zhang X."/>
        </authorList>
    </citation>
    <scope>NUCLEOTIDE SEQUENCE</scope>
    <source>
        <strain evidence="2">BD1B2-1</strain>
    </source>
</reference>
<evidence type="ECO:0000256" key="1">
    <source>
        <dbReference type="SAM" id="Phobius"/>
    </source>
</evidence>
<proteinExistence type="predicted"/>
<gene>
    <name evidence="2" type="ORF">QNI22_19550</name>
</gene>
<dbReference type="EMBL" id="JASJOU010000006">
    <property type="protein sequence ID" value="MDJ1502874.1"/>
    <property type="molecule type" value="Genomic_DNA"/>
</dbReference>
<feature type="transmembrane region" description="Helical" evidence="1">
    <location>
        <begin position="26"/>
        <end position="45"/>
    </location>
</feature>